<dbReference type="GO" id="GO:0046872">
    <property type="term" value="F:metal ion binding"/>
    <property type="evidence" value="ECO:0007669"/>
    <property type="project" value="InterPro"/>
</dbReference>
<feature type="domain" description="Peptidase M16 N-terminal" evidence="2">
    <location>
        <begin position="25"/>
        <end position="146"/>
    </location>
</feature>
<dbReference type="OrthoDB" id="9762085at2"/>
<organism evidence="4 5">
    <name type="scientific">Stratiformator vulcanicus</name>
    <dbReference type="NCBI Taxonomy" id="2527980"/>
    <lineage>
        <taxon>Bacteria</taxon>
        <taxon>Pseudomonadati</taxon>
        <taxon>Planctomycetota</taxon>
        <taxon>Planctomycetia</taxon>
        <taxon>Planctomycetales</taxon>
        <taxon>Planctomycetaceae</taxon>
        <taxon>Stratiformator</taxon>
    </lineage>
</organism>
<dbReference type="InterPro" id="IPR011249">
    <property type="entry name" value="Metalloenz_LuxS/M16"/>
</dbReference>
<dbReference type="Pfam" id="PF00675">
    <property type="entry name" value="Peptidase_M16"/>
    <property type="match status" value="1"/>
</dbReference>
<name>A0A517QXU3_9PLAN</name>
<gene>
    <name evidence="4" type="ORF">Pan189_08070</name>
</gene>
<evidence type="ECO:0000259" key="3">
    <source>
        <dbReference type="Pfam" id="PF05193"/>
    </source>
</evidence>
<dbReference type="RefSeq" id="WP_145362654.1">
    <property type="nucleotide sequence ID" value="NZ_CP036268.1"/>
</dbReference>
<dbReference type="SUPFAM" id="SSF63411">
    <property type="entry name" value="LuxS/MPP-like metallohydrolase"/>
    <property type="match status" value="2"/>
</dbReference>
<dbReference type="Pfam" id="PF05193">
    <property type="entry name" value="Peptidase_M16_C"/>
    <property type="match status" value="1"/>
</dbReference>
<dbReference type="InterPro" id="IPR011765">
    <property type="entry name" value="Pept_M16_N"/>
</dbReference>
<evidence type="ECO:0000313" key="4">
    <source>
        <dbReference type="EMBL" id="QDT36451.1"/>
    </source>
</evidence>
<proteinExistence type="predicted"/>
<keyword evidence="5" id="KW-1185">Reference proteome</keyword>
<dbReference type="KEGG" id="svp:Pan189_08070"/>
<reference evidence="4 5" key="1">
    <citation type="submission" date="2019-02" db="EMBL/GenBank/DDBJ databases">
        <title>Deep-cultivation of Planctomycetes and their phenomic and genomic characterization uncovers novel biology.</title>
        <authorList>
            <person name="Wiegand S."/>
            <person name="Jogler M."/>
            <person name="Boedeker C."/>
            <person name="Pinto D."/>
            <person name="Vollmers J."/>
            <person name="Rivas-Marin E."/>
            <person name="Kohn T."/>
            <person name="Peeters S.H."/>
            <person name="Heuer A."/>
            <person name="Rast P."/>
            <person name="Oberbeckmann S."/>
            <person name="Bunk B."/>
            <person name="Jeske O."/>
            <person name="Meyerdierks A."/>
            <person name="Storesund J.E."/>
            <person name="Kallscheuer N."/>
            <person name="Luecker S."/>
            <person name="Lage O.M."/>
            <person name="Pohl T."/>
            <person name="Merkel B.J."/>
            <person name="Hornburger P."/>
            <person name="Mueller R.-W."/>
            <person name="Bruemmer F."/>
            <person name="Labrenz M."/>
            <person name="Spormann A.M."/>
            <person name="Op den Camp H."/>
            <person name="Overmann J."/>
            <person name="Amann R."/>
            <person name="Jetten M.S.M."/>
            <person name="Mascher T."/>
            <person name="Medema M.H."/>
            <person name="Devos D.P."/>
            <person name="Kaster A.-K."/>
            <person name="Ovreas L."/>
            <person name="Rohde M."/>
            <person name="Galperin M.Y."/>
            <person name="Jogler C."/>
        </authorList>
    </citation>
    <scope>NUCLEOTIDE SEQUENCE [LARGE SCALE GENOMIC DNA]</scope>
    <source>
        <strain evidence="4 5">Pan189</strain>
    </source>
</reference>
<dbReference type="PANTHER" id="PTHR11851:SF219">
    <property type="entry name" value="HYPOTHETICAL ZINC PROTEASE"/>
    <property type="match status" value="1"/>
</dbReference>
<protein>
    <submittedName>
        <fullName evidence="4">Peptidase M16 inactive domain protein</fullName>
    </submittedName>
</protein>
<dbReference type="Proteomes" id="UP000317318">
    <property type="component" value="Chromosome"/>
</dbReference>
<dbReference type="AlphaFoldDB" id="A0A517QXU3"/>
<evidence type="ECO:0000313" key="5">
    <source>
        <dbReference type="Proteomes" id="UP000317318"/>
    </source>
</evidence>
<feature type="compositionally biased region" description="Basic and acidic residues" evidence="1">
    <location>
        <begin position="64"/>
        <end position="81"/>
    </location>
</feature>
<accession>A0A517QXU3</accession>
<sequence>MPDPEVRTHTYDNGLTLLVEPMADVKSASFSIMVPAGSVYDPPGESGSAAVLTELITRGAGPRNSRELSSDLDDLGTRRSESTGTSHLTFGVATLAENIPATLRIYRDILLSPRLPEAEFDASRAGVVQSVLANEDEPRSRTMSELRRRCYDVPWGLPTDGTLAGLEALSHQTVADHYRTCFRPNGAIVGVAGHVDFEGLKDLVDELLGDWPQQPEPSIETGPRGSKHDHITQDLTQTHIGISFDSIPYSHPQYFAAWAAASVLSGGMSSRLFTEVRERRGLCYAISASLRGTKAEGRLMCYAGTTNERAQETLDVTLGEFGRLAEGIEQNELDRCRSRAKSGLVMQQESTISRAGSIAKDWYHLGRVRTLDEVQSAIDALTVDDVLNFVRNHPPEDPTILTLGPDALELNKES</sequence>
<evidence type="ECO:0000256" key="1">
    <source>
        <dbReference type="SAM" id="MobiDB-lite"/>
    </source>
</evidence>
<feature type="region of interest" description="Disordered" evidence="1">
    <location>
        <begin position="60"/>
        <end position="84"/>
    </location>
</feature>
<dbReference type="Gene3D" id="3.30.830.10">
    <property type="entry name" value="Metalloenzyme, LuxS/M16 peptidase-like"/>
    <property type="match status" value="2"/>
</dbReference>
<dbReference type="InterPro" id="IPR050361">
    <property type="entry name" value="MPP/UQCRC_Complex"/>
</dbReference>
<dbReference type="InterPro" id="IPR007863">
    <property type="entry name" value="Peptidase_M16_C"/>
</dbReference>
<evidence type="ECO:0000259" key="2">
    <source>
        <dbReference type="Pfam" id="PF00675"/>
    </source>
</evidence>
<dbReference type="PANTHER" id="PTHR11851">
    <property type="entry name" value="METALLOPROTEASE"/>
    <property type="match status" value="1"/>
</dbReference>
<feature type="domain" description="Peptidase M16 C-terminal" evidence="3">
    <location>
        <begin position="169"/>
        <end position="338"/>
    </location>
</feature>
<dbReference type="EMBL" id="CP036268">
    <property type="protein sequence ID" value="QDT36451.1"/>
    <property type="molecule type" value="Genomic_DNA"/>
</dbReference>